<gene>
    <name evidence="8" type="ORF">SAMN04488069_108232</name>
</gene>
<evidence type="ECO:0000256" key="1">
    <source>
        <dbReference type="ARBA" id="ARBA00022741"/>
    </source>
</evidence>
<keyword evidence="5" id="KW-0597">Phosphoprotein</keyword>
<dbReference type="SMART" id="SM00448">
    <property type="entry name" value="REC"/>
    <property type="match status" value="1"/>
</dbReference>
<dbReference type="GO" id="GO:0005524">
    <property type="term" value="F:ATP binding"/>
    <property type="evidence" value="ECO:0007669"/>
    <property type="project" value="UniProtKB-KW"/>
</dbReference>
<dbReference type="PANTHER" id="PTHR32071:SF81">
    <property type="entry name" value="PROPIONATE CATABOLISM OPERON REGULATORY PROTEIN"/>
    <property type="match status" value="1"/>
</dbReference>
<dbReference type="Pfam" id="PF00158">
    <property type="entry name" value="Sigma54_activat"/>
    <property type="match status" value="1"/>
</dbReference>
<dbReference type="SMART" id="SM00382">
    <property type="entry name" value="AAA"/>
    <property type="match status" value="1"/>
</dbReference>
<feature type="domain" description="Response regulatory" evidence="7">
    <location>
        <begin position="7"/>
        <end position="121"/>
    </location>
</feature>
<sequence length="457" mass="50917">MSSTAISIFIVEDNAWYAELLEYKLTQNPDYTVRRFATAQSCLDNLSEPPDIITLDYTLPDGRGDEVLRRLKERLPEVAVIVISAQEDIRTAVGLLQQGAYEYLVKDEETADRLWHTVGNIVQQLALRRENTQLRKQIGQKYDARRAIRGKSPAMGQLFTLIDKAARTNITVSIVGETGTGKELVAKAIHYGSDRREAAFVAVNVAAIPRELLESELFGHEKGAFTGAVARRIGRFEEAHRGTLFLDEVAELDLSLQAKLLRVLQEREVCRVGGTGSIAFDARLMVATHRDLAREVQEGRFREDLYYRLLGLPIELPPLRDRGNDVLLLAEGFLHEFCQQNSLAACSLSEEAEQKLLRYSFPGNVRELKALVELAAVLAENGTIAAADLPLRSPHPVAATALTGAPPADESLRAQTTAIVQHYLDRYEGNILHVAAKLQIGKSTIYRMIQHQEVQVR</sequence>
<dbReference type="InterPro" id="IPR058031">
    <property type="entry name" value="AAA_lid_NorR"/>
</dbReference>
<feature type="modified residue" description="4-aspartylphosphate" evidence="5">
    <location>
        <position position="56"/>
    </location>
</feature>
<proteinExistence type="predicted"/>
<dbReference type="Gene3D" id="3.40.50.300">
    <property type="entry name" value="P-loop containing nucleotide triphosphate hydrolases"/>
    <property type="match status" value="1"/>
</dbReference>
<evidence type="ECO:0000256" key="4">
    <source>
        <dbReference type="ARBA" id="ARBA00023163"/>
    </source>
</evidence>
<dbReference type="RefSeq" id="WP_092741042.1">
    <property type="nucleotide sequence ID" value="NZ_FNOV01000008.1"/>
</dbReference>
<dbReference type="PROSITE" id="PS50045">
    <property type="entry name" value="SIGMA54_INTERACT_4"/>
    <property type="match status" value="1"/>
</dbReference>
<dbReference type="Gene3D" id="1.10.8.60">
    <property type="match status" value="1"/>
</dbReference>
<dbReference type="InterPro" id="IPR025944">
    <property type="entry name" value="Sigma_54_int_dom_CS"/>
</dbReference>
<dbReference type="InterPro" id="IPR027417">
    <property type="entry name" value="P-loop_NTPase"/>
</dbReference>
<evidence type="ECO:0000313" key="8">
    <source>
        <dbReference type="EMBL" id="SDY43968.1"/>
    </source>
</evidence>
<dbReference type="PROSITE" id="PS00688">
    <property type="entry name" value="SIGMA54_INTERACT_3"/>
    <property type="match status" value="1"/>
</dbReference>
<name>A0A1H3JXB6_9BACT</name>
<keyword evidence="3" id="KW-0805">Transcription regulation</keyword>
<evidence type="ECO:0000259" key="6">
    <source>
        <dbReference type="PROSITE" id="PS50045"/>
    </source>
</evidence>
<dbReference type="SUPFAM" id="SSF52540">
    <property type="entry name" value="P-loop containing nucleoside triphosphate hydrolases"/>
    <property type="match status" value="1"/>
</dbReference>
<feature type="domain" description="Sigma-54 factor interaction" evidence="6">
    <location>
        <begin position="148"/>
        <end position="377"/>
    </location>
</feature>
<dbReference type="Gene3D" id="3.40.50.2300">
    <property type="match status" value="1"/>
</dbReference>
<dbReference type="InterPro" id="IPR009057">
    <property type="entry name" value="Homeodomain-like_sf"/>
</dbReference>
<keyword evidence="8" id="KW-0238">DNA-binding</keyword>
<dbReference type="GO" id="GO:0000160">
    <property type="term" value="P:phosphorelay signal transduction system"/>
    <property type="evidence" value="ECO:0007669"/>
    <property type="project" value="InterPro"/>
</dbReference>
<dbReference type="STRING" id="651662.SAMN04488069_108232"/>
<dbReference type="SUPFAM" id="SSF46689">
    <property type="entry name" value="Homeodomain-like"/>
    <property type="match status" value="1"/>
</dbReference>
<dbReference type="AlphaFoldDB" id="A0A1H3JXB6"/>
<dbReference type="CDD" id="cd00009">
    <property type="entry name" value="AAA"/>
    <property type="match status" value="1"/>
</dbReference>
<dbReference type="GO" id="GO:0006355">
    <property type="term" value="P:regulation of DNA-templated transcription"/>
    <property type="evidence" value="ECO:0007669"/>
    <property type="project" value="InterPro"/>
</dbReference>
<dbReference type="InterPro" id="IPR011006">
    <property type="entry name" value="CheY-like_superfamily"/>
</dbReference>
<accession>A0A1H3JXB6</accession>
<dbReference type="Proteomes" id="UP000199249">
    <property type="component" value="Unassembled WGS sequence"/>
</dbReference>
<dbReference type="EMBL" id="FNOV01000008">
    <property type="protein sequence ID" value="SDY43968.1"/>
    <property type="molecule type" value="Genomic_DNA"/>
</dbReference>
<dbReference type="OrthoDB" id="9782110at2"/>
<dbReference type="InterPro" id="IPR001789">
    <property type="entry name" value="Sig_transdc_resp-reg_receiver"/>
</dbReference>
<dbReference type="InterPro" id="IPR002078">
    <property type="entry name" value="Sigma_54_int"/>
</dbReference>
<dbReference type="GO" id="GO:0003677">
    <property type="term" value="F:DNA binding"/>
    <property type="evidence" value="ECO:0007669"/>
    <property type="project" value="UniProtKB-KW"/>
</dbReference>
<dbReference type="Pfam" id="PF00072">
    <property type="entry name" value="Response_reg"/>
    <property type="match status" value="1"/>
</dbReference>
<dbReference type="PROSITE" id="PS50110">
    <property type="entry name" value="RESPONSE_REGULATORY"/>
    <property type="match status" value="1"/>
</dbReference>
<organism evidence="8 9">
    <name type="scientific">Hymenobacter psychrophilus</name>
    <dbReference type="NCBI Taxonomy" id="651662"/>
    <lineage>
        <taxon>Bacteria</taxon>
        <taxon>Pseudomonadati</taxon>
        <taxon>Bacteroidota</taxon>
        <taxon>Cytophagia</taxon>
        <taxon>Cytophagales</taxon>
        <taxon>Hymenobacteraceae</taxon>
        <taxon>Hymenobacter</taxon>
    </lineage>
</organism>
<evidence type="ECO:0000256" key="2">
    <source>
        <dbReference type="ARBA" id="ARBA00022840"/>
    </source>
</evidence>
<reference evidence="9" key="1">
    <citation type="submission" date="2016-10" db="EMBL/GenBank/DDBJ databases">
        <authorList>
            <person name="Varghese N."/>
            <person name="Submissions S."/>
        </authorList>
    </citation>
    <scope>NUCLEOTIDE SEQUENCE [LARGE SCALE GENOMIC DNA]</scope>
    <source>
        <strain evidence="9">CGMCC 1.8975</strain>
    </source>
</reference>
<keyword evidence="9" id="KW-1185">Reference proteome</keyword>
<keyword evidence="4" id="KW-0804">Transcription</keyword>
<evidence type="ECO:0000256" key="3">
    <source>
        <dbReference type="ARBA" id="ARBA00023015"/>
    </source>
</evidence>
<evidence type="ECO:0000259" key="7">
    <source>
        <dbReference type="PROSITE" id="PS50110"/>
    </source>
</evidence>
<dbReference type="InterPro" id="IPR003593">
    <property type="entry name" value="AAA+_ATPase"/>
</dbReference>
<dbReference type="PANTHER" id="PTHR32071">
    <property type="entry name" value="TRANSCRIPTIONAL REGULATORY PROTEIN"/>
    <property type="match status" value="1"/>
</dbReference>
<dbReference type="CDD" id="cd00156">
    <property type="entry name" value="REC"/>
    <property type="match status" value="1"/>
</dbReference>
<keyword evidence="2" id="KW-0067">ATP-binding</keyword>
<keyword evidence="1" id="KW-0547">Nucleotide-binding</keyword>
<evidence type="ECO:0000313" key="9">
    <source>
        <dbReference type="Proteomes" id="UP000199249"/>
    </source>
</evidence>
<dbReference type="SUPFAM" id="SSF52172">
    <property type="entry name" value="CheY-like"/>
    <property type="match status" value="1"/>
</dbReference>
<dbReference type="Pfam" id="PF25601">
    <property type="entry name" value="AAA_lid_14"/>
    <property type="match status" value="1"/>
</dbReference>
<dbReference type="FunFam" id="3.40.50.300:FF:000006">
    <property type="entry name" value="DNA-binding transcriptional regulator NtrC"/>
    <property type="match status" value="1"/>
</dbReference>
<evidence type="ECO:0000256" key="5">
    <source>
        <dbReference type="PROSITE-ProRule" id="PRU00169"/>
    </source>
</evidence>
<protein>
    <submittedName>
        <fullName evidence="8">DNA-binding transcriptional response regulator, NtrC family, contains REC, AAA-type ATPase, and a Fis-type DNA-binding domains</fullName>
    </submittedName>
</protein>